<reference evidence="1" key="1">
    <citation type="submission" date="2023-03" db="EMBL/GenBank/DDBJ databases">
        <title>Massive genome expansion in bonnet fungi (Mycena s.s.) driven by repeated elements and novel gene families across ecological guilds.</title>
        <authorList>
            <consortium name="Lawrence Berkeley National Laboratory"/>
            <person name="Harder C.B."/>
            <person name="Miyauchi S."/>
            <person name="Viragh M."/>
            <person name="Kuo A."/>
            <person name="Thoen E."/>
            <person name="Andreopoulos B."/>
            <person name="Lu D."/>
            <person name="Skrede I."/>
            <person name="Drula E."/>
            <person name="Henrissat B."/>
            <person name="Morin E."/>
            <person name="Kohler A."/>
            <person name="Barry K."/>
            <person name="LaButti K."/>
            <person name="Morin E."/>
            <person name="Salamov A."/>
            <person name="Lipzen A."/>
            <person name="Mereny Z."/>
            <person name="Hegedus B."/>
            <person name="Baldrian P."/>
            <person name="Stursova M."/>
            <person name="Weitz H."/>
            <person name="Taylor A."/>
            <person name="Grigoriev I.V."/>
            <person name="Nagy L.G."/>
            <person name="Martin F."/>
            <person name="Kauserud H."/>
        </authorList>
    </citation>
    <scope>NUCLEOTIDE SEQUENCE</scope>
    <source>
        <strain evidence="1">9144</strain>
    </source>
</reference>
<keyword evidence="2" id="KW-1185">Reference proteome</keyword>
<comment type="caution">
    <text evidence="1">The sequence shown here is derived from an EMBL/GenBank/DDBJ whole genome shotgun (WGS) entry which is preliminary data.</text>
</comment>
<protein>
    <submittedName>
        <fullName evidence="1">Uncharacterized protein</fullName>
    </submittedName>
</protein>
<gene>
    <name evidence="1" type="ORF">GGX14DRAFT_578395</name>
</gene>
<dbReference type="AlphaFoldDB" id="A0AAD6XZI2"/>
<evidence type="ECO:0000313" key="1">
    <source>
        <dbReference type="EMBL" id="KAJ7192084.1"/>
    </source>
</evidence>
<organism evidence="1 2">
    <name type="scientific">Mycena pura</name>
    <dbReference type="NCBI Taxonomy" id="153505"/>
    <lineage>
        <taxon>Eukaryota</taxon>
        <taxon>Fungi</taxon>
        <taxon>Dikarya</taxon>
        <taxon>Basidiomycota</taxon>
        <taxon>Agaricomycotina</taxon>
        <taxon>Agaricomycetes</taxon>
        <taxon>Agaricomycetidae</taxon>
        <taxon>Agaricales</taxon>
        <taxon>Marasmiineae</taxon>
        <taxon>Mycenaceae</taxon>
        <taxon>Mycena</taxon>
    </lineage>
</organism>
<sequence>MVGRAKSETKKAQKARAAQDTWMERAVDLYHDEQARILEPKERRKGLRQICEVVEAEYHKHYKFKRTTSISHATLGRLVNGGQTRTASNAAKGYLLDEEVEIVIN</sequence>
<dbReference type="Proteomes" id="UP001219525">
    <property type="component" value="Unassembled WGS sequence"/>
</dbReference>
<name>A0AAD6XZI2_9AGAR</name>
<proteinExistence type="predicted"/>
<accession>A0AAD6XZI2</accession>
<dbReference type="EMBL" id="JARJCW010000124">
    <property type="protein sequence ID" value="KAJ7192084.1"/>
    <property type="molecule type" value="Genomic_DNA"/>
</dbReference>
<evidence type="ECO:0000313" key="2">
    <source>
        <dbReference type="Proteomes" id="UP001219525"/>
    </source>
</evidence>